<dbReference type="PANTHER" id="PTHR41775">
    <property type="entry name" value="SECRETED PROTEIN-RELATED"/>
    <property type="match status" value="1"/>
</dbReference>
<dbReference type="OrthoDB" id="3941110at2759"/>
<comment type="caution">
    <text evidence="3">The sequence shown here is derived from an EMBL/GenBank/DDBJ whole genome shotgun (WGS) entry which is preliminary data.</text>
</comment>
<proteinExistence type="predicted"/>
<keyword evidence="4" id="KW-1185">Reference proteome</keyword>
<dbReference type="AlphaFoldDB" id="A0A9N9VG99"/>
<name>A0A9N9VG99_9HYPO</name>
<dbReference type="NCBIfam" id="TIGR03296">
    <property type="entry name" value="M6dom_TIGR03296"/>
    <property type="match status" value="1"/>
</dbReference>
<dbReference type="GO" id="GO:0008233">
    <property type="term" value="F:peptidase activity"/>
    <property type="evidence" value="ECO:0007669"/>
    <property type="project" value="InterPro"/>
</dbReference>
<keyword evidence="2" id="KW-0732">Signal</keyword>
<protein>
    <recommendedName>
        <fullName evidence="5">M6 family metalloprotease domain-containing protein</fullName>
    </recommendedName>
</protein>
<dbReference type="Proteomes" id="UP000696573">
    <property type="component" value="Unassembled WGS sequence"/>
</dbReference>
<accession>A0A9N9VG99</accession>
<evidence type="ECO:0000313" key="4">
    <source>
        <dbReference type="Proteomes" id="UP000696573"/>
    </source>
</evidence>
<feature type="region of interest" description="Disordered" evidence="1">
    <location>
        <begin position="20"/>
        <end position="42"/>
    </location>
</feature>
<evidence type="ECO:0008006" key="5">
    <source>
        <dbReference type="Google" id="ProtNLM"/>
    </source>
</evidence>
<evidence type="ECO:0000313" key="3">
    <source>
        <dbReference type="EMBL" id="CAH0022987.1"/>
    </source>
</evidence>
<dbReference type="GO" id="GO:0006508">
    <property type="term" value="P:proteolysis"/>
    <property type="evidence" value="ECO:0007669"/>
    <property type="project" value="InterPro"/>
</dbReference>
<organism evidence="3 4">
    <name type="scientific">Clonostachys rhizophaga</name>
    <dbReference type="NCBI Taxonomy" id="160324"/>
    <lineage>
        <taxon>Eukaryota</taxon>
        <taxon>Fungi</taxon>
        <taxon>Dikarya</taxon>
        <taxon>Ascomycota</taxon>
        <taxon>Pezizomycotina</taxon>
        <taxon>Sordariomycetes</taxon>
        <taxon>Hypocreomycetidae</taxon>
        <taxon>Hypocreales</taxon>
        <taxon>Bionectriaceae</taxon>
        <taxon>Clonostachys</taxon>
    </lineage>
</organism>
<evidence type="ECO:0000256" key="2">
    <source>
        <dbReference type="SAM" id="SignalP"/>
    </source>
</evidence>
<gene>
    <name evidence="3" type="ORF">CRHIZ90672A_00014153</name>
</gene>
<sequence length="415" mass="44382">MRNTIFGLFTLATAVVGRSCGSRPTTTTTTPQPPDSTPSPPIVKPSVEPCKLPGRSDVYSSVGFDLPNDCVSGTGTLNAFMIFVDFSDAPAPSNDPPSNLRDFLEPAAEWYSKASLGALSLNVTADVSRYYRMPASAASYHWETGLTYAEHQVYIQDALQAYTANGANPPLPETEILYVVPTRAASGYITRSIAFNGRTNTREGVYVAKRAITFGTDLFNSWGYQTLNHESGHAMCLPDYYPYADGSDTREYVGGWSAMGFLGGPGVDFFAWDKWRLGWIKDENVDCVSAKGTTQHTLTPIEVKGGTNAVVIALSQTTAVVAEARAAEGLDSSICASGVLLYKIDTTVASGSGPIRVIDTKPSSGGCSGNELNDAPLSLGQTQKPYDSYEIPGLGVNVKLTSETGGEYRITVEYS</sequence>
<dbReference type="EMBL" id="CABFNQ020000689">
    <property type="protein sequence ID" value="CAH0022987.1"/>
    <property type="molecule type" value="Genomic_DNA"/>
</dbReference>
<feature type="compositionally biased region" description="Pro residues" evidence="1">
    <location>
        <begin position="31"/>
        <end position="42"/>
    </location>
</feature>
<feature type="chain" id="PRO_5040196944" description="M6 family metalloprotease domain-containing protein" evidence="2">
    <location>
        <begin position="22"/>
        <end position="415"/>
    </location>
</feature>
<reference evidence="3" key="1">
    <citation type="submission" date="2021-10" db="EMBL/GenBank/DDBJ databases">
        <authorList>
            <person name="Piombo E."/>
        </authorList>
    </citation>
    <scope>NUCLEOTIDE SEQUENCE</scope>
</reference>
<dbReference type="PANTHER" id="PTHR41775:SF1">
    <property type="entry name" value="PEPTIDASE M6-LIKE DOMAIN-CONTAINING PROTEIN"/>
    <property type="match status" value="1"/>
</dbReference>
<evidence type="ECO:0000256" key="1">
    <source>
        <dbReference type="SAM" id="MobiDB-lite"/>
    </source>
</evidence>
<feature type="signal peptide" evidence="2">
    <location>
        <begin position="1"/>
        <end position="21"/>
    </location>
</feature>
<dbReference type="InterPro" id="IPR008757">
    <property type="entry name" value="Peptidase_M6-like_domain"/>
</dbReference>